<protein>
    <submittedName>
        <fullName evidence="9">ABC transporter, permease</fullName>
    </submittedName>
</protein>
<comment type="similarity">
    <text evidence="7">Belongs to the binding-protein-dependent transport system permease family.</text>
</comment>
<dbReference type="SUPFAM" id="SSF161098">
    <property type="entry name" value="MetI-like"/>
    <property type="match status" value="1"/>
</dbReference>
<dbReference type="HOGENOM" id="CLU_036879_0_1_11"/>
<evidence type="ECO:0000313" key="9">
    <source>
        <dbReference type="EMBL" id="ACZ88906.1"/>
    </source>
</evidence>
<proteinExistence type="inferred from homology"/>
<dbReference type="GO" id="GO:0071916">
    <property type="term" value="F:dipeptide transmembrane transporter activity"/>
    <property type="evidence" value="ECO:0007669"/>
    <property type="project" value="TreeGrafter"/>
</dbReference>
<evidence type="ECO:0000313" key="10">
    <source>
        <dbReference type="Proteomes" id="UP000002029"/>
    </source>
</evidence>
<dbReference type="Proteomes" id="UP000002029">
    <property type="component" value="Chromosome"/>
</dbReference>
<evidence type="ECO:0000256" key="3">
    <source>
        <dbReference type="ARBA" id="ARBA00022475"/>
    </source>
</evidence>
<evidence type="ECO:0000256" key="2">
    <source>
        <dbReference type="ARBA" id="ARBA00022448"/>
    </source>
</evidence>
<dbReference type="Pfam" id="PF00528">
    <property type="entry name" value="BPD_transp_1"/>
    <property type="match status" value="1"/>
</dbReference>
<dbReference type="Gene3D" id="1.10.3720.10">
    <property type="entry name" value="MetI-like"/>
    <property type="match status" value="1"/>
</dbReference>
<dbReference type="PANTHER" id="PTHR43163">
    <property type="entry name" value="DIPEPTIDE TRANSPORT SYSTEM PERMEASE PROTEIN DPPB-RELATED"/>
    <property type="match status" value="1"/>
</dbReference>
<gene>
    <name evidence="9" type="ordered locus">Sros_6176</name>
</gene>
<evidence type="ECO:0000256" key="4">
    <source>
        <dbReference type="ARBA" id="ARBA00022692"/>
    </source>
</evidence>
<keyword evidence="2 7" id="KW-0813">Transport</keyword>
<dbReference type="Pfam" id="PF19300">
    <property type="entry name" value="BPD_transp_1_N"/>
    <property type="match status" value="1"/>
</dbReference>
<evidence type="ECO:0000256" key="6">
    <source>
        <dbReference type="ARBA" id="ARBA00023136"/>
    </source>
</evidence>
<feature type="transmembrane region" description="Helical" evidence="7">
    <location>
        <begin position="175"/>
        <end position="194"/>
    </location>
</feature>
<sequence length="316" mass="32762">MARFLLRRVAGIVATLIATSFAIFGSVHLAPGDPASFLLGGRSASPAAVAAIRAQYHLDDPFLVQYVKWAGGVVTGDFGRSAQFRQDVAGLIMARLPTTLWLVGYAGLLILIVGLALGVLAALRPGVVDRLVLIGTGVATATPSFVAAMGLISLFSLQLGWFPAFGNGSGFGDRIVHLTLPAAALSLTFAGLLARVTRAAMLEELGREHVEVARSRGIPGSRVMRQHVLRNALGPITTVIGTVVAGLLVATSIVETAFGLSGVGQLLVGSVTVKDFPVVQAVSLLVVLAFVTANLIVDLLHPLIDPRLSHAKGGAS</sequence>
<evidence type="ECO:0000256" key="5">
    <source>
        <dbReference type="ARBA" id="ARBA00022989"/>
    </source>
</evidence>
<dbReference type="PANTHER" id="PTHR43163:SF6">
    <property type="entry name" value="DIPEPTIDE TRANSPORT SYSTEM PERMEASE PROTEIN DPPB-RELATED"/>
    <property type="match status" value="1"/>
</dbReference>
<keyword evidence="4 7" id="KW-0812">Transmembrane</keyword>
<dbReference type="InterPro" id="IPR045621">
    <property type="entry name" value="BPD_transp_1_N"/>
</dbReference>
<dbReference type="InterPro" id="IPR035906">
    <property type="entry name" value="MetI-like_sf"/>
</dbReference>
<comment type="subcellular location">
    <subcellularLocation>
        <location evidence="1 7">Cell membrane</location>
        <topology evidence="1 7">Multi-pass membrane protein</topology>
    </subcellularLocation>
</comment>
<dbReference type="CDD" id="cd06261">
    <property type="entry name" value="TM_PBP2"/>
    <property type="match status" value="1"/>
</dbReference>
<dbReference type="GO" id="GO:0005886">
    <property type="term" value="C:plasma membrane"/>
    <property type="evidence" value="ECO:0007669"/>
    <property type="project" value="UniProtKB-SubCell"/>
</dbReference>
<dbReference type="OrthoDB" id="9778910at2"/>
<feature type="transmembrane region" description="Helical" evidence="7">
    <location>
        <begin position="278"/>
        <end position="300"/>
    </location>
</feature>
<keyword evidence="10" id="KW-1185">Reference proteome</keyword>
<organism evidence="9 10">
    <name type="scientific">Streptosporangium roseum (strain ATCC 12428 / DSM 43021 / JCM 3005 / KCTC 9067 / NCIMB 10171 / NRRL 2505 / NI 9100)</name>
    <dbReference type="NCBI Taxonomy" id="479432"/>
    <lineage>
        <taxon>Bacteria</taxon>
        <taxon>Bacillati</taxon>
        <taxon>Actinomycetota</taxon>
        <taxon>Actinomycetes</taxon>
        <taxon>Streptosporangiales</taxon>
        <taxon>Streptosporangiaceae</taxon>
        <taxon>Streptosporangium</taxon>
    </lineage>
</organism>
<feature type="transmembrane region" description="Helical" evidence="7">
    <location>
        <begin position="130"/>
        <end position="155"/>
    </location>
</feature>
<keyword evidence="6 7" id="KW-0472">Membrane</keyword>
<dbReference type="EMBL" id="CP001814">
    <property type="protein sequence ID" value="ACZ88906.1"/>
    <property type="molecule type" value="Genomic_DNA"/>
</dbReference>
<evidence type="ECO:0000256" key="7">
    <source>
        <dbReference type="RuleBase" id="RU363032"/>
    </source>
</evidence>
<accession>D2AWX8</accession>
<dbReference type="STRING" id="479432.Sros_6176"/>
<keyword evidence="5 7" id="KW-1133">Transmembrane helix</keyword>
<dbReference type="PROSITE" id="PS50928">
    <property type="entry name" value="ABC_TM1"/>
    <property type="match status" value="1"/>
</dbReference>
<dbReference type="KEGG" id="sro:Sros_6176"/>
<dbReference type="InterPro" id="IPR000515">
    <property type="entry name" value="MetI-like"/>
</dbReference>
<evidence type="ECO:0000259" key="8">
    <source>
        <dbReference type="PROSITE" id="PS50928"/>
    </source>
</evidence>
<feature type="transmembrane region" description="Helical" evidence="7">
    <location>
        <begin position="100"/>
        <end position="123"/>
    </location>
</feature>
<evidence type="ECO:0000256" key="1">
    <source>
        <dbReference type="ARBA" id="ARBA00004651"/>
    </source>
</evidence>
<keyword evidence="3" id="KW-1003">Cell membrane</keyword>
<name>D2AWX8_STRRD</name>
<reference evidence="9 10" key="1">
    <citation type="journal article" date="2010" name="Stand. Genomic Sci.">
        <title>Complete genome sequence of Streptosporangium roseum type strain (NI 9100).</title>
        <authorList>
            <person name="Nolan M."/>
            <person name="Sikorski J."/>
            <person name="Jando M."/>
            <person name="Lucas S."/>
            <person name="Lapidus A."/>
            <person name="Glavina Del Rio T."/>
            <person name="Chen F."/>
            <person name="Tice H."/>
            <person name="Pitluck S."/>
            <person name="Cheng J.F."/>
            <person name="Chertkov O."/>
            <person name="Sims D."/>
            <person name="Meincke L."/>
            <person name="Brettin T."/>
            <person name="Han C."/>
            <person name="Detter J.C."/>
            <person name="Bruce D."/>
            <person name="Goodwin L."/>
            <person name="Land M."/>
            <person name="Hauser L."/>
            <person name="Chang Y.J."/>
            <person name="Jeffries C.D."/>
            <person name="Ivanova N."/>
            <person name="Mavromatis K."/>
            <person name="Mikhailova N."/>
            <person name="Chen A."/>
            <person name="Palaniappan K."/>
            <person name="Chain P."/>
            <person name="Rohde M."/>
            <person name="Goker M."/>
            <person name="Bristow J."/>
            <person name="Eisen J.A."/>
            <person name="Markowitz V."/>
            <person name="Hugenholtz P."/>
            <person name="Kyrpides N.C."/>
            <person name="Klenk H.P."/>
        </authorList>
    </citation>
    <scope>NUCLEOTIDE SEQUENCE [LARGE SCALE GENOMIC DNA]</scope>
    <source>
        <strain evidence="10">ATCC 12428 / DSM 43021 / JCM 3005 / NI 9100</strain>
    </source>
</reference>
<feature type="transmembrane region" description="Helical" evidence="7">
    <location>
        <begin position="232"/>
        <end position="258"/>
    </location>
</feature>
<dbReference type="RefSeq" id="WP_012892641.1">
    <property type="nucleotide sequence ID" value="NC_013595.1"/>
</dbReference>
<dbReference type="eggNOG" id="COG0601">
    <property type="taxonomic scope" value="Bacteria"/>
</dbReference>
<dbReference type="AlphaFoldDB" id="D2AWX8"/>
<feature type="domain" description="ABC transmembrane type-1" evidence="8">
    <location>
        <begin position="96"/>
        <end position="297"/>
    </location>
</feature>